<dbReference type="InterPro" id="IPR001387">
    <property type="entry name" value="Cro/C1-type_HTH"/>
</dbReference>
<dbReference type="SUPFAM" id="SSF47413">
    <property type="entry name" value="lambda repressor-like DNA-binding domains"/>
    <property type="match status" value="1"/>
</dbReference>
<dbReference type="AlphaFoldDB" id="A0A516R1Z6"/>
<dbReference type="EMBL" id="CP040916">
    <property type="protein sequence ID" value="QDQ09650.1"/>
    <property type="molecule type" value="Genomic_DNA"/>
</dbReference>
<dbReference type="CDD" id="cd00093">
    <property type="entry name" value="HTH_XRE"/>
    <property type="match status" value="1"/>
</dbReference>
<evidence type="ECO:0000313" key="4">
    <source>
        <dbReference type="Proteomes" id="UP000316806"/>
    </source>
</evidence>
<dbReference type="PANTHER" id="PTHR35010">
    <property type="entry name" value="BLL4672 PROTEIN-RELATED"/>
    <property type="match status" value="1"/>
</dbReference>
<organism evidence="3 4">
    <name type="scientific">Streptomyces spectabilis</name>
    <dbReference type="NCBI Taxonomy" id="68270"/>
    <lineage>
        <taxon>Bacteria</taxon>
        <taxon>Bacillati</taxon>
        <taxon>Actinomycetota</taxon>
        <taxon>Actinomycetes</taxon>
        <taxon>Kitasatosporales</taxon>
        <taxon>Streptomycetaceae</taxon>
        <taxon>Streptomyces</taxon>
    </lineage>
</organism>
<dbReference type="GO" id="GO:0003677">
    <property type="term" value="F:DNA binding"/>
    <property type="evidence" value="ECO:0007669"/>
    <property type="project" value="InterPro"/>
</dbReference>
<feature type="domain" description="HTH cro/C1-type" evidence="2">
    <location>
        <begin position="47"/>
        <end position="119"/>
    </location>
</feature>
<name>A0A516R1Z6_STRST</name>
<dbReference type="SMART" id="SM00530">
    <property type="entry name" value="HTH_XRE"/>
    <property type="match status" value="1"/>
</dbReference>
<evidence type="ECO:0000256" key="1">
    <source>
        <dbReference type="SAM" id="MobiDB-lite"/>
    </source>
</evidence>
<protein>
    <submittedName>
        <fullName evidence="3">Helix-turn-helix domain-containing protein</fullName>
    </submittedName>
</protein>
<dbReference type="Pfam" id="PF17765">
    <property type="entry name" value="MLTR_LBD"/>
    <property type="match status" value="1"/>
</dbReference>
<dbReference type="Gene3D" id="1.10.260.40">
    <property type="entry name" value="lambda repressor-like DNA-binding domains"/>
    <property type="match status" value="1"/>
</dbReference>
<dbReference type="Gene3D" id="3.30.450.180">
    <property type="match status" value="1"/>
</dbReference>
<accession>A0A516R1Z6</accession>
<evidence type="ECO:0000259" key="2">
    <source>
        <dbReference type="SMART" id="SM00530"/>
    </source>
</evidence>
<gene>
    <name evidence="3" type="ORF">FH965_02995</name>
</gene>
<reference evidence="3 4" key="1">
    <citation type="journal article" date="2019" name="J. Ind. Microbiol. Biotechnol.">
        <title>The complete genomic sequence of Streptomyces spectabilis NRRL-2792 and identification of secondary metabolite biosynthetic gene clusters.</title>
        <authorList>
            <person name="Sinha A."/>
            <person name="Phillips-Salemka S."/>
            <person name="Niraula T.A."/>
            <person name="Short K.A."/>
            <person name="Niraula N.P."/>
        </authorList>
    </citation>
    <scope>NUCLEOTIDE SEQUENCE [LARGE SCALE GENOMIC DNA]</scope>
    <source>
        <strain evidence="3 4">NRRL 2792</strain>
    </source>
</reference>
<feature type="region of interest" description="Disordered" evidence="1">
    <location>
        <begin position="120"/>
        <end position="140"/>
    </location>
</feature>
<evidence type="ECO:0000313" key="3">
    <source>
        <dbReference type="EMBL" id="QDQ09650.1"/>
    </source>
</evidence>
<dbReference type="InterPro" id="IPR010982">
    <property type="entry name" value="Lambda_DNA-bd_dom_sf"/>
</dbReference>
<proteinExistence type="predicted"/>
<sequence>MTSACDPATSTEGAPWHTACRKTPDQPHLLCEIFTMANTRREDLGRMLRTWRRARDPALALDSAPARRHRTYLTQLDMALELGVSERWYRALEKGEDRRYSREMIAGVCQILDLSPQQAAALHRSTGHEPPPPEPAARGDLDPALVQLMRRQRHVSYLCDQAWDVLDANAVAARHCPWLVRPGANVMTWAFSPEARYQLREWEDRWAAPLLTRLRLAWQRWPDHARLDEVVREVRAQPGVAALWDSPAPAAPEPPPGDDVRPMFFPLVAPDPVGVRILACGPYDDVTVRWHLVMPVDATLVFP</sequence>
<dbReference type="InterPro" id="IPR041413">
    <property type="entry name" value="MLTR_LBD"/>
</dbReference>
<dbReference type="Proteomes" id="UP000316806">
    <property type="component" value="Chromosome"/>
</dbReference>